<dbReference type="PANTHER" id="PTHR13353:SF5">
    <property type="entry name" value="TRANSMEMBRANE PROTEIN 19"/>
    <property type="match status" value="1"/>
</dbReference>
<protein>
    <submittedName>
        <fullName evidence="7">Uncharacterized protein (TIGR00297 family)</fullName>
    </submittedName>
</protein>
<feature type="transmembrane region" description="Helical" evidence="6">
    <location>
        <begin position="53"/>
        <end position="72"/>
    </location>
</feature>
<feature type="transmembrane region" description="Helical" evidence="6">
    <location>
        <begin position="30"/>
        <end position="47"/>
    </location>
</feature>
<name>A0A2S6IBE4_9BACT</name>
<sequence>MDRLEHVYEVAIWIVLCISFAGVTVRQRSLSISGAVAAVVLASVVVGSRGYVWLLPLFGFFLSSSLIGRLLPVELESGDPKDKLPRDAVQVLCNGGLFGLLALFGSPPSILLLSLAIAASDTWASEIGRYFRQPTYDIVRGKRVPSGLSGGVSLAGSLAGIGGATFIAQLGFALPDDYGWTHCGFVAGLGTVGMLVDSLLGALLQARYRDKSGALTDKRGESNTLVSGLGWMSNDLVNLASIGLTVAVALLVAPRL</sequence>
<dbReference type="Pfam" id="PF01940">
    <property type="entry name" value="DUF92"/>
    <property type="match status" value="1"/>
</dbReference>
<keyword evidence="4 6" id="KW-1133">Transmembrane helix</keyword>
<accession>A0A2S6IBE4</accession>
<feature type="transmembrane region" description="Helical" evidence="6">
    <location>
        <begin position="6"/>
        <end position="23"/>
    </location>
</feature>
<evidence type="ECO:0000313" key="8">
    <source>
        <dbReference type="Proteomes" id="UP000237662"/>
    </source>
</evidence>
<comment type="caution">
    <text evidence="7">The sequence shown here is derived from an EMBL/GenBank/DDBJ whole genome shotgun (WGS) entry which is preliminary data.</text>
</comment>
<keyword evidence="3 6" id="KW-0812">Transmembrane</keyword>
<evidence type="ECO:0000256" key="4">
    <source>
        <dbReference type="ARBA" id="ARBA00022989"/>
    </source>
</evidence>
<reference evidence="7 8" key="1">
    <citation type="submission" date="2018-02" db="EMBL/GenBank/DDBJ databases">
        <title>Genomic Encyclopedia of Archaeal and Bacterial Type Strains, Phase II (KMG-II): from individual species to whole genera.</title>
        <authorList>
            <person name="Goeker M."/>
        </authorList>
    </citation>
    <scope>NUCLEOTIDE SEQUENCE [LARGE SCALE GENOMIC DNA]</scope>
    <source>
        <strain evidence="7 8">DSM 29526</strain>
    </source>
</reference>
<evidence type="ECO:0000256" key="1">
    <source>
        <dbReference type="ARBA" id="ARBA00004141"/>
    </source>
</evidence>
<dbReference type="InterPro" id="IPR002794">
    <property type="entry name" value="DUF92_TMEM19"/>
</dbReference>
<keyword evidence="5 6" id="KW-0472">Membrane</keyword>
<dbReference type="EMBL" id="PTJC01000005">
    <property type="protein sequence ID" value="PPK88805.1"/>
    <property type="molecule type" value="Genomic_DNA"/>
</dbReference>
<evidence type="ECO:0000256" key="2">
    <source>
        <dbReference type="ARBA" id="ARBA00009012"/>
    </source>
</evidence>
<proteinExistence type="inferred from homology"/>
<evidence type="ECO:0000256" key="5">
    <source>
        <dbReference type="ARBA" id="ARBA00023136"/>
    </source>
</evidence>
<dbReference type="PANTHER" id="PTHR13353">
    <property type="entry name" value="TRANSMEMBRANE PROTEIN 19"/>
    <property type="match status" value="1"/>
</dbReference>
<feature type="transmembrane region" description="Helical" evidence="6">
    <location>
        <begin position="152"/>
        <end position="172"/>
    </location>
</feature>
<dbReference type="GO" id="GO:0016020">
    <property type="term" value="C:membrane"/>
    <property type="evidence" value="ECO:0007669"/>
    <property type="project" value="UniProtKB-SubCell"/>
</dbReference>
<organism evidence="7 8">
    <name type="scientific">Neolewinella xylanilytica</name>
    <dbReference type="NCBI Taxonomy" id="1514080"/>
    <lineage>
        <taxon>Bacteria</taxon>
        <taxon>Pseudomonadati</taxon>
        <taxon>Bacteroidota</taxon>
        <taxon>Saprospiria</taxon>
        <taxon>Saprospirales</taxon>
        <taxon>Lewinellaceae</taxon>
        <taxon>Neolewinella</taxon>
    </lineage>
</organism>
<evidence type="ECO:0000313" key="7">
    <source>
        <dbReference type="EMBL" id="PPK88805.1"/>
    </source>
</evidence>
<dbReference type="AlphaFoldDB" id="A0A2S6IBE4"/>
<comment type="subcellular location">
    <subcellularLocation>
        <location evidence="1">Membrane</location>
        <topology evidence="1">Multi-pass membrane protein</topology>
    </subcellularLocation>
</comment>
<keyword evidence="8" id="KW-1185">Reference proteome</keyword>
<comment type="similarity">
    <text evidence="2">Belongs to the TMEM19 family.</text>
</comment>
<feature type="transmembrane region" description="Helical" evidence="6">
    <location>
        <begin position="236"/>
        <end position="253"/>
    </location>
</feature>
<evidence type="ECO:0000256" key="3">
    <source>
        <dbReference type="ARBA" id="ARBA00022692"/>
    </source>
</evidence>
<dbReference type="OrthoDB" id="1493873at2"/>
<evidence type="ECO:0000256" key="6">
    <source>
        <dbReference type="SAM" id="Phobius"/>
    </source>
</evidence>
<dbReference type="Proteomes" id="UP000237662">
    <property type="component" value="Unassembled WGS sequence"/>
</dbReference>
<gene>
    <name evidence="7" type="ORF">CLV84_1777</name>
</gene>
<feature type="transmembrane region" description="Helical" evidence="6">
    <location>
        <begin position="184"/>
        <end position="204"/>
    </location>
</feature>